<comment type="caution">
    <text evidence="1">The sequence shown here is derived from an EMBL/GenBank/DDBJ whole genome shotgun (WGS) entry which is preliminary data.</text>
</comment>
<protein>
    <submittedName>
        <fullName evidence="1">Unnamed protein product</fullName>
    </submittedName>
</protein>
<proteinExistence type="predicted"/>
<keyword evidence="2" id="KW-1185">Reference proteome</keyword>
<evidence type="ECO:0000313" key="2">
    <source>
        <dbReference type="Proteomes" id="UP001165064"/>
    </source>
</evidence>
<reference evidence="1" key="1">
    <citation type="submission" date="2023-04" db="EMBL/GenBank/DDBJ databases">
        <title>Ambrosiozyma monospora NBRC 10751.</title>
        <authorList>
            <person name="Ichikawa N."/>
            <person name="Sato H."/>
            <person name="Tonouchi N."/>
        </authorList>
    </citation>
    <scope>NUCLEOTIDE SEQUENCE</scope>
    <source>
        <strain evidence="1">NBRC 10751</strain>
    </source>
</reference>
<evidence type="ECO:0000313" key="1">
    <source>
        <dbReference type="EMBL" id="GME77923.1"/>
    </source>
</evidence>
<organism evidence="1 2">
    <name type="scientific">Ambrosiozyma monospora</name>
    <name type="common">Yeast</name>
    <name type="synonym">Endomycopsis monosporus</name>
    <dbReference type="NCBI Taxonomy" id="43982"/>
    <lineage>
        <taxon>Eukaryota</taxon>
        <taxon>Fungi</taxon>
        <taxon>Dikarya</taxon>
        <taxon>Ascomycota</taxon>
        <taxon>Saccharomycotina</taxon>
        <taxon>Pichiomycetes</taxon>
        <taxon>Pichiales</taxon>
        <taxon>Pichiaceae</taxon>
        <taxon>Ambrosiozyma</taxon>
    </lineage>
</organism>
<accession>A0ACB5SZQ1</accession>
<dbReference type="EMBL" id="BSXS01002007">
    <property type="protein sequence ID" value="GME77923.1"/>
    <property type="molecule type" value="Genomic_DNA"/>
</dbReference>
<gene>
    <name evidence="1" type="ORF">Amon02_000323100</name>
</gene>
<name>A0ACB5SZQ1_AMBMO</name>
<dbReference type="Proteomes" id="UP001165064">
    <property type="component" value="Unassembled WGS sequence"/>
</dbReference>
<sequence length="552" mass="58406">MYGYGNQQPQYGGFQQQQPQQQQQQQPGFMNNWSTQPQQPQAQAQQQQQFSPYGGGLQTQPTGYGFGTQIPQQQPQQQQPLATQTTGWNLQAQQQQQPLASQGTGWNTQPQASAQPLASQGTGWNTTSFGQAAQQQPAGSWNTGAATTGTTAGVPLTSQRTGFQPTTTFGQQLQAQVTGWQPPAQQQQQPQPVQQQIAPVAAAPVQAAPQPILAQPTGFSSAVKSMQSQENHELKIPQIRLSFITVNDQTKFEHLFRMNVKKGENAIDGQAAKKILTQSGLSATQLADIWALCDTNKSGQLLFPEFALALHLCNLAIKGESVPLELPTKMKNEVSSFVDVISFGVADTNGSSSASNVPDNTPFSAEARQQQQQQLQPQPTNAQLLSGLIAGQPPAPTGGFSLQPQRTGTFVPLTAQQTSGLIPVQKTGGFGAPPMTSFTAQKTGGNMPSTGYPGMAPQATGLLPQTTGLMPQATGLMPQATGLMPQATGLAPQPTGLTAMPTGKPGQWGFVSMPTGGLSGLDMMQSHFMPNANTQVQQLQTAIGGGLGEVDL</sequence>